<reference evidence="5" key="1">
    <citation type="journal article" date="2012" name="Nature">
        <title>The oyster genome reveals stress adaptation and complexity of shell formation.</title>
        <authorList>
            <person name="Zhang G."/>
            <person name="Fang X."/>
            <person name="Guo X."/>
            <person name="Li L."/>
            <person name="Luo R."/>
            <person name="Xu F."/>
            <person name="Yang P."/>
            <person name="Zhang L."/>
            <person name="Wang X."/>
            <person name="Qi H."/>
            <person name="Xiong Z."/>
            <person name="Que H."/>
            <person name="Xie Y."/>
            <person name="Holland P.W."/>
            <person name="Paps J."/>
            <person name="Zhu Y."/>
            <person name="Wu F."/>
            <person name="Chen Y."/>
            <person name="Wang J."/>
            <person name="Peng C."/>
            <person name="Meng J."/>
            <person name="Yang L."/>
            <person name="Liu J."/>
            <person name="Wen B."/>
            <person name="Zhang N."/>
            <person name="Huang Z."/>
            <person name="Zhu Q."/>
            <person name="Feng Y."/>
            <person name="Mount A."/>
            <person name="Hedgecock D."/>
            <person name="Xu Z."/>
            <person name="Liu Y."/>
            <person name="Domazet-Loso T."/>
            <person name="Du Y."/>
            <person name="Sun X."/>
            <person name="Zhang S."/>
            <person name="Liu B."/>
            <person name="Cheng P."/>
            <person name="Jiang X."/>
            <person name="Li J."/>
            <person name="Fan D."/>
            <person name="Wang W."/>
            <person name="Fu W."/>
            <person name="Wang T."/>
            <person name="Wang B."/>
            <person name="Zhang J."/>
            <person name="Peng Z."/>
            <person name="Li Y."/>
            <person name="Li N."/>
            <person name="Wang J."/>
            <person name="Chen M."/>
            <person name="He Y."/>
            <person name="Tan F."/>
            <person name="Song X."/>
            <person name="Zheng Q."/>
            <person name="Huang R."/>
            <person name="Yang H."/>
            <person name="Du X."/>
            <person name="Chen L."/>
            <person name="Yang M."/>
            <person name="Gaffney P.M."/>
            <person name="Wang S."/>
            <person name="Luo L."/>
            <person name="She Z."/>
            <person name="Ming Y."/>
            <person name="Huang W."/>
            <person name="Zhang S."/>
            <person name="Huang B."/>
            <person name="Zhang Y."/>
            <person name="Qu T."/>
            <person name="Ni P."/>
            <person name="Miao G."/>
            <person name="Wang J."/>
            <person name="Wang Q."/>
            <person name="Steinberg C.E."/>
            <person name="Wang H."/>
            <person name="Li N."/>
            <person name="Qian L."/>
            <person name="Zhang G."/>
            <person name="Li Y."/>
            <person name="Yang H."/>
            <person name="Liu X."/>
            <person name="Wang J."/>
            <person name="Yin Y."/>
            <person name="Wang J."/>
        </authorList>
    </citation>
    <scope>NUCLEOTIDE SEQUENCE [LARGE SCALE GENOMIC DNA]</scope>
    <source>
        <strain evidence="5">05x7-T-G4-1.051#20</strain>
    </source>
</reference>
<evidence type="ECO:0000256" key="3">
    <source>
        <dbReference type="ARBA" id="ARBA00023242"/>
    </source>
</evidence>
<dbReference type="InParanoid" id="K1QI06"/>
<evidence type="ECO:0000313" key="5">
    <source>
        <dbReference type="EMBL" id="EKC21271.1"/>
    </source>
</evidence>
<dbReference type="GO" id="GO:0031124">
    <property type="term" value="P:mRNA 3'-end processing"/>
    <property type="evidence" value="ECO:0007669"/>
    <property type="project" value="InterPro"/>
</dbReference>
<dbReference type="GO" id="GO:0003729">
    <property type="term" value="F:mRNA binding"/>
    <property type="evidence" value="ECO:0007669"/>
    <property type="project" value="TreeGrafter"/>
</dbReference>
<comment type="subcellular location">
    <subcellularLocation>
        <location evidence="1">Nucleus</location>
    </subcellularLocation>
</comment>
<dbReference type="PROSITE" id="PS50102">
    <property type="entry name" value="RRM"/>
    <property type="match status" value="1"/>
</dbReference>
<keyword evidence="2" id="KW-0694">RNA-binding</keyword>
<dbReference type="AlphaFoldDB" id="K1QI06"/>
<dbReference type="InterPro" id="IPR035979">
    <property type="entry name" value="RBD_domain_sf"/>
</dbReference>
<keyword evidence="3" id="KW-0539">Nucleus</keyword>
<dbReference type="Gene3D" id="1.10.20.70">
    <property type="entry name" value="Transcription termination and cleavage factor, C-terminal domain"/>
    <property type="match status" value="1"/>
</dbReference>
<dbReference type="InterPro" id="IPR038192">
    <property type="entry name" value="CSTF_C_sf"/>
</dbReference>
<dbReference type="FunCoup" id="K1QI06">
    <property type="interactions" value="1398"/>
</dbReference>
<dbReference type="Gene3D" id="1.25.40.630">
    <property type="match status" value="1"/>
</dbReference>
<dbReference type="Gene3D" id="3.30.70.330">
    <property type="match status" value="1"/>
</dbReference>
<dbReference type="FunFam" id="1.10.20.70:FF:000001">
    <property type="entry name" value="Cleavage stimulation factor subunit 2"/>
    <property type="match status" value="1"/>
</dbReference>
<dbReference type="SMART" id="SM00360">
    <property type="entry name" value="RRM"/>
    <property type="match status" value="1"/>
</dbReference>
<gene>
    <name evidence="5" type="ORF">CGI_10004176</name>
</gene>
<dbReference type="InterPro" id="IPR000504">
    <property type="entry name" value="RRM_dom"/>
</dbReference>
<feature type="compositionally biased region" description="Low complexity" evidence="4">
    <location>
        <begin position="346"/>
        <end position="364"/>
    </location>
</feature>
<dbReference type="InterPro" id="IPR025742">
    <property type="entry name" value="CSTF2_hinge"/>
</dbReference>
<dbReference type="SUPFAM" id="SSF54928">
    <property type="entry name" value="RNA-binding domain, RBD"/>
    <property type="match status" value="1"/>
</dbReference>
<feature type="region of interest" description="Disordered" evidence="4">
    <location>
        <begin position="334"/>
        <end position="372"/>
    </location>
</feature>
<feature type="compositionally biased region" description="Gly residues" evidence="4">
    <location>
        <begin position="334"/>
        <end position="345"/>
    </location>
</feature>
<dbReference type="Pfam" id="PF14327">
    <property type="entry name" value="CSTF2_hinge"/>
    <property type="match status" value="1"/>
</dbReference>
<dbReference type="InterPro" id="IPR026896">
    <property type="entry name" value="CSTF_C"/>
</dbReference>
<dbReference type="CDD" id="cd12398">
    <property type="entry name" value="RRM_CSTF2_RNA15_like"/>
    <property type="match status" value="1"/>
</dbReference>
<name>K1QI06_MAGGI</name>
<dbReference type="GO" id="GO:0005847">
    <property type="term" value="C:mRNA cleavage and polyadenylation specificity factor complex"/>
    <property type="evidence" value="ECO:0007669"/>
    <property type="project" value="TreeGrafter"/>
</dbReference>
<dbReference type="EMBL" id="JH815812">
    <property type="protein sequence ID" value="EKC21271.1"/>
    <property type="molecule type" value="Genomic_DNA"/>
</dbReference>
<organism evidence="5">
    <name type="scientific">Magallana gigas</name>
    <name type="common">Pacific oyster</name>
    <name type="synonym">Crassostrea gigas</name>
    <dbReference type="NCBI Taxonomy" id="29159"/>
    <lineage>
        <taxon>Eukaryota</taxon>
        <taxon>Metazoa</taxon>
        <taxon>Spiralia</taxon>
        <taxon>Lophotrochozoa</taxon>
        <taxon>Mollusca</taxon>
        <taxon>Bivalvia</taxon>
        <taxon>Autobranchia</taxon>
        <taxon>Pteriomorphia</taxon>
        <taxon>Ostreida</taxon>
        <taxon>Ostreoidea</taxon>
        <taxon>Ostreidae</taxon>
        <taxon>Magallana</taxon>
    </lineage>
</organism>
<protein>
    <submittedName>
        <fullName evidence="5">Cleavage stimulation factor 64 kDa subunit</fullName>
    </submittedName>
</protein>
<dbReference type="FunFam" id="1.25.40.630:FF:000001">
    <property type="entry name" value="Cleavage stimulation factor subunit 2"/>
    <property type="match status" value="1"/>
</dbReference>
<dbReference type="PANTHER" id="PTHR45735">
    <property type="entry name" value="CLEAVAGE STIMULATION FACTOR SUBUNIT 2"/>
    <property type="match status" value="1"/>
</dbReference>
<evidence type="ECO:0000256" key="1">
    <source>
        <dbReference type="ARBA" id="ARBA00004123"/>
    </source>
</evidence>
<dbReference type="HOGENOM" id="CLU_028601_1_0_1"/>
<dbReference type="Pfam" id="PF00076">
    <property type="entry name" value="RRM_1"/>
    <property type="match status" value="1"/>
</dbReference>
<dbReference type="Pfam" id="PF14304">
    <property type="entry name" value="CSTF_C"/>
    <property type="match status" value="1"/>
</dbReference>
<dbReference type="InterPro" id="IPR012677">
    <property type="entry name" value="Nucleotide-bd_a/b_plait_sf"/>
</dbReference>
<accession>K1QI06</accession>
<proteinExistence type="predicted"/>
<evidence type="ECO:0000256" key="2">
    <source>
        <dbReference type="ARBA" id="ARBA00022884"/>
    </source>
</evidence>
<sequence>MLQYIKNRTKNGGGVGCESSARGRCTKLTQFLPGVIKGLISSGSFLKSPIAAIGNIPYETTEEQLREIFSAAGPVVSFRLVYDRETGKPKGYGFCEYQDVETAQSAMRNLNNYDFNGRPLRVGVAAGEQNRDEMKGLQQALGGPIMESPYGDPVEPEKAPEAISKAVASLPPEQMFELMKQMKLCIQNNPTEARNMLLQNPQLAYALLQAQIVMKIVDPQVAMAMLHRDTKHIPPASTSSSVPSSIPLSIPQVQPVSAPGPMQGPPVPMSVGPGPRMVGQNPMNPNMPGPDMVGPRGPMMRPNMGMPGGPGPNIGMPGQLGPIPQPGPNIGMPGGPGPNMGGPGPNMGMPGQPGPISQSGPGQPQMGGPGVRPEIRDPRMMGEPRMMADPRAMGPRPGMPMPATSQTGAMPRLPTALLGPGGLTGGLPNLSGGAQISAQDQEKAALIMQVLQLTDQQIAMLPPDQRASILILKEQISKSAAQ</sequence>
<evidence type="ECO:0000256" key="4">
    <source>
        <dbReference type="SAM" id="MobiDB-lite"/>
    </source>
</evidence>
<dbReference type="PANTHER" id="PTHR45735:SF2">
    <property type="entry name" value="CLEAVAGE STIMULATION FACTOR SUBUNIT 2"/>
    <property type="match status" value="1"/>
</dbReference>